<evidence type="ECO:0000313" key="1">
    <source>
        <dbReference type="EMBL" id="EGO19390.1"/>
    </source>
</evidence>
<dbReference type="RefSeq" id="XP_007324111.1">
    <property type="nucleotide sequence ID" value="XM_007324049.1"/>
</dbReference>
<organism>
    <name type="scientific">Serpula lacrymans var. lacrymans (strain S7.9)</name>
    <name type="common">Dry rot fungus</name>
    <dbReference type="NCBI Taxonomy" id="578457"/>
    <lineage>
        <taxon>Eukaryota</taxon>
        <taxon>Fungi</taxon>
        <taxon>Dikarya</taxon>
        <taxon>Basidiomycota</taxon>
        <taxon>Agaricomycotina</taxon>
        <taxon>Agaricomycetes</taxon>
        <taxon>Agaricomycetidae</taxon>
        <taxon>Boletales</taxon>
        <taxon>Coniophorineae</taxon>
        <taxon>Serpulaceae</taxon>
        <taxon>Serpula</taxon>
    </lineage>
</organism>
<sequence>MGRPITDVTCGRSDKLKKSCSFRGIRPAASLSKHVQRLNYLNTRLLALRTGEEWIGMAYDTHRRAHNYGLQRLYERFDNREVRVMIYNCFWRRVLVKAEPVLILIWLRQTSVAFELLGFKVSSGAKIWDCLTGRTC</sequence>
<dbReference type="GeneID" id="18821434"/>
<dbReference type="AlphaFoldDB" id="F8PCJ2"/>
<dbReference type="HOGENOM" id="CLU_1876691_0_0_1"/>
<accession>F8PCJ2</accession>
<name>F8PCJ2_SERL9</name>
<proteinExistence type="predicted"/>
<protein>
    <submittedName>
        <fullName evidence="1">Uncharacterized protein</fullName>
    </submittedName>
</protein>
<dbReference type="Proteomes" id="UP000008064">
    <property type="component" value="Unassembled WGS sequence"/>
</dbReference>
<reference evidence="1" key="1">
    <citation type="submission" date="2011-04" db="EMBL/GenBank/DDBJ databases">
        <title>Evolution of plant cell wall degrading machinery underlies the functional diversity of forest fungi.</title>
        <authorList>
            <consortium name="US DOE Joint Genome Institute (JGI-PGF)"/>
            <person name="Eastwood D.C."/>
            <person name="Floudas D."/>
            <person name="Binder M."/>
            <person name="Majcherczyk A."/>
            <person name="Schneider P."/>
            <person name="Aerts A."/>
            <person name="Asiegbu F.O."/>
            <person name="Baker S.E."/>
            <person name="Barry K."/>
            <person name="Bendiksby M."/>
            <person name="Blumentritt M."/>
            <person name="Coutinho P.M."/>
            <person name="Cullen D."/>
            <person name="Cullen D."/>
            <person name="Gathman A."/>
            <person name="Goodell B."/>
            <person name="Henrissat B."/>
            <person name="Ihrmark K."/>
            <person name="Kauserud H."/>
            <person name="Kohler A."/>
            <person name="LaButti K."/>
            <person name="Lapidus A."/>
            <person name="Lavin J.L."/>
            <person name="Lee Y.-H."/>
            <person name="Lindquist E."/>
            <person name="Lilly W."/>
            <person name="Lucas S."/>
            <person name="Morin E."/>
            <person name="Murat C."/>
            <person name="Oguiza J.A."/>
            <person name="Park J."/>
            <person name="Pisabarro A.G."/>
            <person name="Riley R."/>
            <person name="Rosling A."/>
            <person name="Salamov A."/>
            <person name="Schmidt O."/>
            <person name="Schmutz J."/>
            <person name="Skrede I."/>
            <person name="Stenlid J."/>
            <person name="Wiebenga A."/>
            <person name="Xie X."/>
            <person name="Kues U."/>
            <person name="Hibbett D.S."/>
            <person name="Hoffmeister D."/>
            <person name="Hogberg N."/>
            <person name="Martin F."/>
            <person name="Grigoriev I.V."/>
            <person name="Watkinson S.C."/>
        </authorList>
    </citation>
    <scope>NUCLEOTIDE SEQUENCE</scope>
    <source>
        <strain evidence="1">S7.9</strain>
    </source>
</reference>
<dbReference type="EMBL" id="GL945444">
    <property type="protein sequence ID" value="EGO19390.1"/>
    <property type="molecule type" value="Genomic_DNA"/>
</dbReference>
<dbReference type="KEGG" id="sla:SERLADRAFT_479916"/>
<gene>
    <name evidence="1" type="ORF">SERLADRAFT_479916</name>
</gene>